<evidence type="ECO:0000313" key="5">
    <source>
        <dbReference type="Proteomes" id="UP000242519"/>
    </source>
</evidence>
<sequence length="242" mass="25926">MPPIDSLSPPASFPPPQPPLPAVPPLTTSPLTTEPAKVAALKLVADSIAQQRQLAARAVILHPLTLAAWAALLAVISSVLFAGDWGLLCTTCAGATMACLVGVRGVTSRYLTLAEELNWDFVRNAEGEEDVILGSRYGEELIGALVLRLERNGKRAKGGRGVIRAWTVGARYRGNGVGTELLEQAVKVTRKRLGRDSRVGFAAGHANSEMVLPGLFNAGFRRREMLAGRMLRDVVAGTDRRR</sequence>
<keyword evidence="2" id="KW-0472">Membrane</keyword>
<dbReference type="GO" id="GO:0016747">
    <property type="term" value="F:acyltransferase activity, transferring groups other than amino-acyl groups"/>
    <property type="evidence" value="ECO:0007669"/>
    <property type="project" value="InterPro"/>
</dbReference>
<dbReference type="PROSITE" id="PS51186">
    <property type="entry name" value="GNAT"/>
    <property type="match status" value="1"/>
</dbReference>
<dbReference type="AlphaFoldDB" id="A0A218YW59"/>
<evidence type="ECO:0000256" key="2">
    <source>
        <dbReference type="SAM" id="Phobius"/>
    </source>
</evidence>
<feature type="compositionally biased region" description="Low complexity" evidence="1">
    <location>
        <begin position="1"/>
        <end position="10"/>
    </location>
</feature>
<dbReference type="InParanoid" id="A0A218YW59"/>
<dbReference type="Proteomes" id="UP000242519">
    <property type="component" value="Unassembled WGS sequence"/>
</dbReference>
<evidence type="ECO:0000313" key="4">
    <source>
        <dbReference type="EMBL" id="OWO99690.1"/>
    </source>
</evidence>
<accession>A0A218YW59</accession>
<keyword evidence="2" id="KW-1133">Transmembrane helix</keyword>
<feature type="transmembrane region" description="Helical" evidence="2">
    <location>
        <begin position="85"/>
        <end position="103"/>
    </location>
</feature>
<dbReference type="OrthoDB" id="5343688at2759"/>
<name>A0A218YW59_9HELO</name>
<dbReference type="Pfam" id="PF00583">
    <property type="entry name" value="Acetyltransf_1"/>
    <property type="match status" value="1"/>
</dbReference>
<gene>
    <name evidence="4" type="ORF">B2J93_9440</name>
</gene>
<dbReference type="InterPro" id="IPR000182">
    <property type="entry name" value="GNAT_dom"/>
</dbReference>
<keyword evidence="2" id="KW-0812">Transmembrane</keyword>
<dbReference type="EMBL" id="MZNU01000345">
    <property type="protein sequence ID" value="OWO99690.1"/>
    <property type="molecule type" value="Genomic_DNA"/>
</dbReference>
<evidence type="ECO:0000259" key="3">
    <source>
        <dbReference type="PROSITE" id="PS51186"/>
    </source>
</evidence>
<proteinExistence type="predicted"/>
<evidence type="ECO:0000256" key="1">
    <source>
        <dbReference type="SAM" id="MobiDB-lite"/>
    </source>
</evidence>
<feature type="compositionally biased region" description="Pro residues" evidence="1">
    <location>
        <begin position="11"/>
        <end position="24"/>
    </location>
</feature>
<comment type="caution">
    <text evidence="4">The sequence shown here is derived from an EMBL/GenBank/DDBJ whole genome shotgun (WGS) entry which is preliminary data.</text>
</comment>
<organism evidence="4 5">
    <name type="scientific">Diplocarpon coronariae</name>
    <dbReference type="NCBI Taxonomy" id="2795749"/>
    <lineage>
        <taxon>Eukaryota</taxon>
        <taxon>Fungi</taxon>
        <taxon>Dikarya</taxon>
        <taxon>Ascomycota</taxon>
        <taxon>Pezizomycotina</taxon>
        <taxon>Leotiomycetes</taxon>
        <taxon>Helotiales</taxon>
        <taxon>Drepanopezizaceae</taxon>
        <taxon>Diplocarpon</taxon>
    </lineage>
</organism>
<dbReference type="Gene3D" id="3.40.630.30">
    <property type="match status" value="1"/>
</dbReference>
<feature type="domain" description="N-acetyltransferase" evidence="3">
    <location>
        <begin position="90"/>
        <end position="241"/>
    </location>
</feature>
<feature type="region of interest" description="Disordered" evidence="1">
    <location>
        <begin position="1"/>
        <end position="28"/>
    </location>
</feature>
<feature type="transmembrane region" description="Helical" evidence="2">
    <location>
        <begin position="59"/>
        <end position="79"/>
    </location>
</feature>
<dbReference type="InterPro" id="IPR016181">
    <property type="entry name" value="Acyl_CoA_acyltransferase"/>
</dbReference>
<protein>
    <recommendedName>
        <fullName evidence="3">N-acetyltransferase domain-containing protein</fullName>
    </recommendedName>
</protein>
<dbReference type="SUPFAM" id="SSF55729">
    <property type="entry name" value="Acyl-CoA N-acyltransferases (Nat)"/>
    <property type="match status" value="1"/>
</dbReference>
<reference evidence="4 5" key="1">
    <citation type="submission" date="2017-04" db="EMBL/GenBank/DDBJ databases">
        <title>Draft genome sequence of Marssonina coronaria NL1: causal agent of apple blotch.</title>
        <authorList>
            <person name="Cheng Q."/>
        </authorList>
    </citation>
    <scope>NUCLEOTIDE SEQUENCE [LARGE SCALE GENOMIC DNA]</scope>
    <source>
        <strain evidence="4 5">NL1</strain>
    </source>
</reference>
<keyword evidence="5" id="KW-1185">Reference proteome</keyword>